<organism evidence="4 5">
    <name type="scientific">Salix koriyanagi</name>
    <dbReference type="NCBI Taxonomy" id="2511006"/>
    <lineage>
        <taxon>Eukaryota</taxon>
        <taxon>Viridiplantae</taxon>
        <taxon>Streptophyta</taxon>
        <taxon>Embryophyta</taxon>
        <taxon>Tracheophyta</taxon>
        <taxon>Spermatophyta</taxon>
        <taxon>Magnoliopsida</taxon>
        <taxon>eudicotyledons</taxon>
        <taxon>Gunneridae</taxon>
        <taxon>Pentapetalae</taxon>
        <taxon>rosids</taxon>
        <taxon>fabids</taxon>
        <taxon>Malpighiales</taxon>
        <taxon>Salicaceae</taxon>
        <taxon>Saliceae</taxon>
        <taxon>Salix</taxon>
    </lineage>
</organism>
<dbReference type="PANTHER" id="PTHR31623">
    <property type="entry name" value="F21J9.9"/>
    <property type="match status" value="1"/>
</dbReference>
<accession>A0A9Q0WQ95</accession>
<dbReference type="InterPro" id="IPR023213">
    <property type="entry name" value="CAT-like_dom_sf"/>
</dbReference>
<keyword evidence="2" id="KW-0808">Transferase</keyword>
<dbReference type="Proteomes" id="UP001151752">
    <property type="component" value="Chromosome 10"/>
</dbReference>
<name>A0A9Q0WQ95_9ROSI</name>
<dbReference type="Pfam" id="PF02458">
    <property type="entry name" value="Transferase"/>
    <property type="match status" value="1"/>
</dbReference>
<protein>
    <submittedName>
        <fullName evidence="4">F21J9.9</fullName>
    </submittedName>
</protein>
<dbReference type="GO" id="GO:0016746">
    <property type="term" value="F:acyltransferase activity"/>
    <property type="evidence" value="ECO:0007669"/>
    <property type="project" value="UniProtKB-KW"/>
</dbReference>
<reference evidence="4" key="1">
    <citation type="submission" date="2022-11" db="EMBL/GenBank/DDBJ databases">
        <authorList>
            <person name="Hyden B.L."/>
            <person name="Feng K."/>
            <person name="Yates T."/>
            <person name="Jawdy S."/>
            <person name="Smart L.B."/>
            <person name="Muchero W."/>
        </authorList>
    </citation>
    <scope>NUCLEOTIDE SEQUENCE</scope>
    <source>
        <tissue evidence="4">Shoot tip</tissue>
    </source>
</reference>
<evidence type="ECO:0000256" key="2">
    <source>
        <dbReference type="ARBA" id="ARBA00022679"/>
    </source>
</evidence>
<sequence length="81" mass="8983">MGEGKASMATIESSQDGDVDFYVSTDFCTFPFYGIDFGWGKPAWVTVPARANKNAIIIMDARDGRGVEAWVTLTEEDMTFF</sequence>
<reference evidence="4" key="2">
    <citation type="journal article" date="2023" name="Int. J. Mol. Sci.">
        <title>De Novo Assembly and Annotation of 11 Diverse Shrub Willow (Salix) Genomes Reveals Novel Gene Organization in Sex-Linked Regions.</title>
        <authorList>
            <person name="Hyden B."/>
            <person name="Feng K."/>
            <person name="Yates T.B."/>
            <person name="Jawdy S."/>
            <person name="Cereghino C."/>
            <person name="Smart L.B."/>
            <person name="Muchero W."/>
        </authorList>
    </citation>
    <scope>NUCLEOTIDE SEQUENCE</scope>
    <source>
        <tissue evidence="4">Shoot tip</tissue>
    </source>
</reference>
<keyword evidence="3" id="KW-0012">Acyltransferase</keyword>
<evidence type="ECO:0000256" key="1">
    <source>
        <dbReference type="ARBA" id="ARBA00009861"/>
    </source>
</evidence>
<evidence type="ECO:0000313" key="4">
    <source>
        <dbReference type="EMBL" id="KAJ6771542.1"/>
    </source>
</evidence>
<dbReference type="PANTHER" id="PTHR31623:SF122">
    <property type="entry name" value="HXXXD-TYPE ACYL-TRANSFERASE FAMILY PROTEIN"/>
    <property type="match status" value="1"/>
</dbReference>
<dbReference type="EMBL" id="JAPFFM010000002">
    <property type="protein sequence ID" value="KAJ6771542.1"/>
    <property type="molecule type" value="Genomic_DNA"/>
</dbReference>
<proteinExistence type="inferred from homology"/>
<keyword evidence="5" id="KW-1185">Reference proteome</keyword>
<comment type="similarity">
    <text evidence="1">Belongs to the plant acyltransferase family.</text>
</comment>
<dbReference type="Gene3D" id="3.30.559.10">
    <property type="entry name" value="Chloramphenicol acetyltransferase-like domain"/>
    <property type="match status" value="1"/>
</dbReference>
<comment type="caution">
    <text evidence="4">The sequence shown here is derived from an EMBL/GenBank/DDBJ whole genome shotgun (WGS) entry which is preliminary data.</text>
</comment>
<dbReference type="AlphaFoldDB" id="A0A9Q0WQ95"/>
<gene>
    <name evidence="4" type="ORF">OIU74_017891</name>
</gene>
<evidence type="ECO:0000256" key="3">
    <source>
        <dbReference type="ARBA" id="ARBA00023315"/>
    </source>
</evidence>
<evidence type="ECO:0000313" key="5">
    <source>
        <dbReference type="Proteomes" id="UP001151752"/>
    </source>
</evidence>